<dbReference type="HOGENOM" id="CLU_2082670_0_0_4"/>
<dbReference type="Gene3D" id="3.30.1340.30">
    <property type="match status" value="1"/>
</dbReference>
<dbReference type="PROSITE" id="PS51257">
    <property type="entry name" value="PROKAR_LIPOPROTEIN"/>
    <property type="match status" value="1"/>
</dbReference>
<dbReference type="Pfam" id="PF04972">
    <property type="entry name" value="BON"/>
    <property type="match status" value="1"/>
</dbReference>
<dbReference type="InterPro" id="IPR007055">
    <property type="entry name" value="BON_dom"/>
</dbReference>
<feature type="signal peptide" evidence="1">
    <location>
        <begin position="1"/>
        <end position="35"/>
    </location>
</feature>
<feature type="chain" id="PRO_5002639020" evidence="1">
    <location>
        <begin position="36"/>
        <end position="117"/>
    </location>
</feature>
<reference evidence="4" key="1">
    <citation type="journal article" date="2009" name="Environ. Microbiol.">
        <title>The genome of Polaromonas naphthalenivorans strain CJ2, isolated from coal tar-contaminated sediment, reveals physiological and metabolic versatility and evolution through extensive horizontal gene transfer.</title>
        <authorList>
            <person name="Yagi J.M."/>
            <person name="Sims D."/>
            <person name="Brettin T."/>
            <person name="Bruce D."/>
            <person name="Madsen E.L."/>
        </authorList>
    </citation>
    <scope>NUCLEOTIDE SEQUENCE [LARGE SCALE GENOMIC DNA]</scope>
    <source>
        <strain evidence="4">CJ2</strain>
    </source>
</reference>
<organism evidence="3 4">
    <name type="scientific">Polaromonas naphthalenivorans (strain CJ2)</name>
    <dbReference type="NCBI Taxonomy" id="365044"/>
    <lineage>
        <taxon>Bacteria</taxon>
        <taxon>Pseudomonadati</taxon>
        <taxon>Pseudomonadota</taxon>
        <taxon>Betaproteobacteria</taxon>
        <taxon>Burkholderiales</taxon>
        <taxon>Comamonadaceae</taxon>
        <taxon>Polaromonas</taxon>
    </lineage>
</organism>
<protein>
    <submittedName>
        <fullName evidence="3">Transport-associated protein</fullName>
    </submittedName>
</protein>
<keyword evidence="4" id="KW-1185">Reference proteome</keyword>
<accession>A1VJH6</accession>
<name>A1VJH6_POLNA</name>
<evidence type="ECO:0000313" key="3">
    <source>
        <dbReference type="EMBL" id="ABM35804.1"/>
    </source>
</evidence>
<evidence type="ECO:0000313" key="4">
    <source>
        <dbReference type="Proteomes" id="UP000000644"/>
    </source>
</evidence>
<keyword evidence="1" id="KW-0732">Signal</keyword>
<feature type="domain" description="BON" evidence="2">
    <location>
        <begin position="44"/>
        <end position="112"/>
    </location>
</feature>
<dbReference type="Proteomes" id="UP000000644">
    <property type="component" value="Chromosome"/>
</dbReference>
<dbReference type="STRING" id="365044.Pnap_0482"/>
<sequence length="117" mass="12253">MKGFAMRYLNIKFSPLSAALVLSAACLLGCSVLQAGEQAASAPGDPALAAAVTQAIHDALDYKAKDIQVAVNGGVVMLSGWANQPSDESRARAVASRVPGVMRAYSRVHLWSSDDSY</sequence>
<evidence type="ECO:0000259" key="2">
    <source>
        <dbReference type="PROSITE" id="PS50914"/>
    </source>
</evidence>
<dbReference type="PROSITE" id="PS50914">
    <property type="entry name" value="BON"/>
    <property type="match status" value="1"/>
</dbReference>
<dbReference type="EMBL" id="CP000529">
    <property type="protein sequence ID" value="ABM35804.1"/>
    <property type="molecule type" value="Genomic_DNA"/>
</dbReference>
<evidence type="ECO:0000256" key="1">
    <source>
        <dbReference type="SAM" id="SignalP"/>
    </source>
</evidence>
<dbReference type="KEGG" id="pna:Pnap_0482"/>
<gene>
    <name evidence="3" type="ordered locus">Pnap_0482</name>
</gene>
<proteinExistence type="predicted"/>
<dbReference type="AlphaFoldDB" id="A1VJH6"/>